<evidence type="ECO:0000313" key="3">
    <source>
        <dbReference type="Proteomes" id="UP000689195"/>
    </source>
</evidence>
<gene>
    <name evidence="2" type="ORF">PPENT_87.1.T0130363</name>
</gene>
<organism evidence="2 3">
    <name type="scientific">Paramecium pentaurelia</name>
    <dbReference type="NCBI Taxonomy" id="43138"/>
    <lineage>
        <taxon>Eukaryota</taxon>
        <taxon>Sar</taxon>
        <taxon>Alveolata</taxon>
        <taxon>Ciliophora</taxon>
        <taxon>Intramacronucleata</taxon>
        <taxon>Oligohymenophorea</taxon>
        <taxon>Peniculida</taxon>
        <taxon>Parameciidae</taxon>
        <taxon>Paramecium</taxon>
    </lineage>
</organism>
<proteinExistence type="predicted"/>
<feature type="chain" id="PRO_5035730992" evidence="1">
    <location>
        <begin position="18"/>
        <end position="140"/>
    </location>
</feature>
<dbReference type="EMBL" id="CAJJDO010000013">
    <property type="protein sequence ID" value="CAD8144713.1"/>
    <property type="molecule type" value="Genomic_DNA"/>
</dbReference>
<accession>A0A8S1SXA7</accession>
<dbReference type="AlphaFoldDB" id="A0A8S1SXA7"/>
<keyword evidence="1" id="KW-0732">Signal</keyword>
<sequence length="140" mass="15316">MKKIIILLSLCIVLTSASPSLYNFINKLLGIEVGGTTETVLASCFTDKIGYRDNDLYAGIYYAELSKDYKVKDFSALGKLPYKYKLKITYNGKSIIAEKGDVGAGGPSHPKIDIHIKALQALGVSNCNNFLTNVQIEYLG</sequence>
<name>A0A8S1SXA7_9CILI</name>
<evidence type="ECO:0000313" key="2">
    <source>
        <dbReference type="EMBL" id="CAD8144713.1"/>
    </source>
</evidence>
<dbReference type="Proteomes" id="UP000689195">
    <property type="component" value="Unassembled WGS sequence"/>
</dbReference>
<feature type="signal peptide" evidence="1">
    <location>
        <begin position="1"/>
        <end position="17"/>
    </location>
</feature>
<protein>
    <submittedName>
        <fullName evidence="2">Uncharacterized protein</fullName>
    </submittedName>
</protein>
<comment type="caution">
    <text evidence="2">The sequence shown here is derived from an EMBL/GenBank/DDBJ whole genome shotgun (WGS) entry which is preliminary data.</text>
</comment>
<keyword evidence="3" id="KW-1185">Reference proteome</keyword>
<reference evidence="2" key="1">
    <citation type="submission" date="2021-01" db="EMBL/GenBank/DDBJ databases">
        <authorList>
            <consortium name="Genoscope - CEA"/>
            <person name="William W."/>
        </authorList>
    </citation>
    <scope>NUCLEOTIDE SEQUENCE</scope>
</reference>
<evidence type="ECO:0000256" key="1">
    <source>
        <dbReference type="SAM" id="SignalP"/>
    </source>
</evidence>
<dbReference type="OrthoDB" id="292651at2759"/>